<evidence type="ECO:0000313" key="6">
    <source>
        <dbReference type="EMBL" id="CAF1121993.1"/>
    </source>
</evidence>
<keyword evidence="9" id="KW-1185">Reference proteome</keyword>
<evidence type="ECO:0000256" key="4">
    <source>
        <dbReference type="ARBA" id="ARBA00022553"/>
    </source>
</evidence>
<organism evidence="6 8">
    <name type="scientific">Rotaria sordida</name>
    <dbReference type="NCBI Taxonomy" id="392033"/>
    <lineage>
        <taxon>Eukaryota</taxon>
        <taxon>Metazoa</taxon>
        <taxon>Spiralia</taxon>
        <taxon>Gnathifera</taxon>
        <taxon>Rotifera</taxon>
        <taxon>Eurotatoria</taxon>
        <taxon>Bdelloidea</taxon>
        <taxon>Philodinida</taxon>
        <taxon>Philodinidae</taxon>
        <taxon>Rotaria</taxon>
    </lineage>
</organism>
<keyword evidence="3" id="KW-0963">Cytoplasm</keyword>
<keyword evidence="4" id="KW-0597">Phosphoprotein</keyword>
<sequence>MSYPIQPYIPNNDALYDPQFDNALLGVNNGGGMLGSFFGLANRMMNEMLHSGPNIGGISTFLSSNSNDPNVKVFGVSSMNVTQMSLGPDGRPHVLQAQDERRMGPGGVWQTKKALRDPDRGIDKMQVGYFIGDNGEIIERQLDPNSGQYRQDIKRRGIPSNDPNFSNQWRIQAQQAMQRPRPLPSQQQQLPPSYQQYPPQALPPSVPSYQYY</sequence>
<accession>A0A814QKT9</accession>
<evidence type="ECO:0000256" key="2">
    <source>
        <dbReference type="ARBA" id="ARBA00008332"/>
    </source>
</evidence>
<evidence type="ECO:0000256" key="5">
    <source>
        <dbReference type="SAM" id="MobiDB-lite"/>
    </source>
</evidence>
<dbReference type="Proteomes" id="UP000663870">
    <property type="component" value="Unassembled WGS sequence"/>
</dbReference>
<gene>
    <name evidence="7" type="ORF">JXQ802_LOCUS33058</name>
    <name evidence="6" type="ORF">PYM288_LOCUS20752</name>
</gene>
<feature type="region of interest" description="Disordered" evidence="5">
    <location>
        <begin position="174"/>
        <end position="212"/>
    </location>
</feature>
<proteinExistence type="inferred from homology"/>
<feature type="compositionally biased region" description="Low complexity" evidence="5">
    <location>
        <begin position="178"/>
        <end position="199"/>
    </location>
</feature>
<dbReference type="AlphaFoldDB" id="A0A814QKT9"/>
<comment type="caution">
    <text evidence="6">The sequence shown here is derived from an EMBL/GenBank/DDBJ whole genome shotgun (WGS) entry which is preliminary data.</text>
</comment>
<evidence type="ECO:0000313" key="7">
    <source>
        <dbReference type="EMBL" id="CAF1369281.1"/>
    </source>
</evidence>
<comment type="subcellular location">
    <subcellularLocation>
        <location evidence="1">Cytoplasm</location>
    </subcellularLocation>
</comment>
<dbReference type="GO" id="GO:0005737">
    <property type="term" value="C:cytoplasm"/>
    <property type="evidence" value="ECO:0007669"/>
    <property type="project" value="UniProtKB-SubCell"/>
</dbReference>
<dbReference type="EMBL" id="CAJNOL010001488">
    <property type="protein sequence ID" value="CAF1369281.1"/>
    <property type="molecule type" value="Genomic_DNA"/>
</dbReference>
<dbReference type="Proteomes" id="UP000663854">
    <property type="component" value="Unassembled WGS sequence"/>
</dbReference>
<protein>
    <submittedName>
        <fullName evidence="6">Uncharacterized protein</fullName>
    </submittedName>
</protein>
<evidence type="ECO:0000256" key="1">
    <source>
        <dbReference type="ARBA" id="ARBA00004496"/>
    </source>
</evidence>
<dbReference type="Pfam" id="PF10248">
    <property type="entry name" value="Mlf1IP"/>
    <property type="match status" value="1"/>
</dbReference>
<evidence type="ECO:0000313" key="8">
    <source>
        <dbReference type="Proteomes" id="UP000663854"/>
    </source>
</evidence>
<evidence type="ECO:0000313" key="9">
    <source>
        <dbReference type="Proteomes" id="UP000663870"/>
    </source>
</evidence>
<evidence type="ECO:0000256" key="3">
    <source>
        <dbReference type="ARBA" id="ARBA00022490"/>
    </source>
</evidence>
<reference evidence="6" key="1">
    <citation type="submission" date="2021-02" db="EMBL/GenBank/DDBJ databases">
        <authorList>
            <person name="Nowell W R."/>
        </authorList>
    </citation>
    <scope>NUCLEOTIDE SEQUENCE</scope>
</reference>
<dbReference type="EMBL" id="CAJNOH010000779">
    <property type="protein sequence ID" value="CAF1121993.1"/>
    <property type="molecule type" value="Genomic_DNA"/>
</dbReference>
<comment type="similarity">
    <text evidence="2">Belongs to the MLF family.</text>
</comment>
<name>A0A814QKT9_9BILA</name>
<dbReference type="InterPro" id="IPR019376">
    <property type="entry name" value="Myeloid_leukemia_factor"/>
</dbReference>